<dbReference type="Gene3D" id="3.20.20.140">
    <property type="entry name" value="Metal-dependent hydrolases"/>
    <property type="match status" value="1"/>
</dbReference>
<dbReference type="Pfam" id="PF01979">
    <property type="entry name" value="Amidohydro_1"/>
    <property type="match status" value="1"/>
</dbReference>
<proteinExistence type="predicted"/>
<dbReference type="InterPro" id="IPR032466">
    <property type="entry name" value="Metal_Hydrolase"/>
</dbReference>
<dbReference type="SUPFAM" id="SSF51338">
    <property type="entry name" value="Composite domain of metallo-dependent hydrolases"/>
    <property type="match status" value="1"/>
</dbReference>
<dbReference type="SUPFAM" id="SSF51556">
    <property type="entry name" value="Metallo-dependent hydrolases"/>
    <property type="match status" value="1"/>
</dbReference>
<feature type="non-terminal residue" evidence="2">
    <location>
        <position position="279"/>
    </location>
</feature>
<evidence type="ECO:0000313" key="2">
    <source>
        <dbReference type="EMBL" id="SVB25516.1"/>
    </source>
</evidence>
<dbReference type="Gene3D" id="2.30.40.10">
    <property type="entry name" value="Urease, subunit C, domain 1"/>
    <property type="match status" value="1"/>
</dbReference>
<dbReference type="InterPro" id="IPR051781">
    <property type="entry name" value="Metallo-dep_Hydrolase"/>
</dbReference>
<sequence>MRLVLTNATLIDCLNPNPIPQASVSIEEGRIVEVTDGHRSPDISDSQVIDLDGAYLLPGLWDVHIHPEYVTHPVLTVAQQTARFGRNLIQGMTQAGVLGVRCGGAANFMDVAWRDVFASGQPEGPRVFACGNFLTTTGGHFLTSGHARECDGPYGFVQAIREQIKNAVDHVKLNLSGGVMGPFWDRHTHSFFLQEELEAAFAMAHQRGYKVMAHATNPDAVKAAVRLGARSVEHGYIMDEECVQLLREGDTWYVPTLAITHLTPSQATSDREKRWVEQR</sequence>
<dbReference type="AlphaFoldDB" id="A0A382CHC0"/>
<accession>A0A382CHC0</accession>
<dbReference type="InterPro" id="IPR006680">
    <property type="entry name" value="Amidohydro-rel"/>
</dbReference>
<dbReference type="GO" id="GO:0016810">
    <property type="term" value="F:hydrolase activity, acting on carbon-nitrogen (but not peptide) bonds"/>
    <property type="evidence" value="ECO:0007669"/>
    <property type="project" value="InterPro"/>
</dbReference>
<gene>
    <name evidence="2" type="ORF">METZ01_LOCUS178370</name>
</gene>
<evidence type="ECO:0000259" key="1">
    <source>
        <dbReference type="Pfam" id="PF01979"/>
    </source>
</evidence>
<dbReference type="PANTHER" id="PTHR43135:SF3">
    <property type="entry name" value="ALPHA-D-RIBOSE 1-METHYLPHOSPHONATE 5-TRIPHOSPHATE DIPHOSPHATASE"/>
    <property type="match status" value="1"/>
</dbReference>
<dbReference type="InterPro" id="IPR011059">
    <property type="entry name" value="Metal-dep_hydrolase_composite"/>
</dbReference>
<protein>
    <recommendedName>
        <fullName evidence="1">Amidohydrolase-related domain-containing protein</fullName>
    </recommendedName>
</protein>
<reference evidence="2" key="1">
    <citation type="submission" date="2018-05" db="EMBL/GenBank/DDBJ databases">
        <authorList>
            <person name="Lanie J.A."/>
            <person name="Ng W.-L."/>
            <person name="Kazmierczak K.M."/>
            <person name="Andrzejewski T.M."/>
            <person name="Davidsen T.M."/>
            <person name="Wayne K.J."/>
            <person name="Tettelin H."/>
            <person name="Glass J.I."/>
            <person name="Rusch D."/>
            <person name="Podicherti R."/>
            <person name="Tsui H.-C.T."/>
            <person name="Winkler M.E."/>
        </authorList>
    </citation>
    <scope>NUCLEOTIDE SEQUENCE</scope>
</reference>
<dbReference type="PANTHER" id="PTHR43135">
    <property type="entry name" value="ALPHA-D-RIBOSE 1-METHYLPHOSPHONATE 5-TRIPHOSPHATE DIPHOSPHATASE"/>
    <property type="match status" value="1"/>
</dbReference>
<name>A0A382CHC0_9ZZZZ</name>
<dbReference type="EMBL" id="UINC01034531">
    <property type="protein sequence ID" value="SVB25516.1"/>
    <property type="molecule type" value="Genomic_DNA"/>
</dbReference>
<feature type="domain" description="Amidohydrolase-related" evidence="1">
    <location>
        <begin position="55"/>
        <end position="252"/>
    </location>
</feature>
<organism evidence="2">
    <name type="scientific">marine metagenome</name>
    <dbReference type="NCBI Taxonomy" id="408172"/>
    <lineage>
        <taxon>unclassified sequences</taxon>
        <taxon>metagenomes</taxon>
        <taxon>ecological metagenomes</taxon>
    </lineage>
</organism>